<name>T0Z9B8_9ZZZZ</name>
<dbReference type="AlphaFoldDB" id="T0Z9B8"/>
<reference evidence="1" key="1">
    <citation type="submission" date="2013-08" db="EMBL/GenBank/DDBJ databases">
        <authorList>
            <person name="Mendez C."/>
            <person name="Richter M."/>
            <person name="Ferrer M."/>
            <person name="Sanchez J."/>
        </authorList>
    </citation>
    <scope>NUCLEOTIDE SEQUENCE</scope>
</reference>
<protein>
    <submittedName>
        <fullName evidence="1">Uncharacterized protein</fullName>
    </submittedName>
</protein>
<comment type="caution">
    <text evidence="1">The sequence shown here is derived from an EMBL/GenBank/DDBJ whole genome shotgun (WGS) entry which is preliminary data.</text>
</comment>
<sequence length="36" mass="3710">MSLGELAYSKATANPIRVVLAVPANSPVNDAQDLPS</sequence>
<evidence type="ECO:0000313" key="1">
    <source>
        <dbReference type="EMBL" id="EQD40667.1"/>
    </source>
</evidence>
<proteinExistence type="predicted"/>
<reference evidence="1" key="2">
    <citation type="journal article" date="2014" name="ISME J.">
        <title>Microbial stratification in low pH oxic and suboxic macroscopic growths along an acid mine drainage.</title>
        <authorList>
            <person name="Mendez-Garcia C."/>
            <person name="Mesa V."/>
            <person name="Sprenger R.R."/>
            <person name="Richter M."/>
            <person name="Diez M.S."/>
            <person name="Solano J."/>
            <person name="Bargiela R."/>
            <person name="Golyshina O.V."/>
            <person name="Manteca A."/>
            <person name="Ramos J.L."/>
            <person name="Gallego J.R."/>
            <person name="Llorente I."/>
            <person name="Martins Dos Santos V.A."/>
            <person name="Jensen O.N."/>
            <person name="Pelaez A.I."/>
            <person name="Sanchez J."/>
            <person name="Ferrer M."/>
        </authorList>
    </citation>
    <scope>NUCLEOTIDE SEQUENCE</scope>
</reference>
<dbReference type="EMBL" id="AUZY01009856">
    <property type="protein sequence ID" value="EQD40667.1"/>
    <property type="molecule type" value="Genomic_DNA"/>
</dbReference>
<organism evidence="1">
    <name type="scientific">mine drainage metagenome</name>
    <dbReference type="NCBI Taxonomy" id="410659"/>
    <lineage>
        <taxon>unclassified sequences</taxon>
        <taxon>metagenomes</taxon>
        <taxon>ecological metagenomes</taxon>
    </lineage>
</organism>
<gene>
    <name evidence="1" type="ORF">B1B_14832</name>
</gene>
<accession>T0Z9B8</accession>
<feature type="non-terminal residue" evidence="1">
    <location>
        <position position="36"/>
    </location>
</feature>